<dbReference type="PANTHER" id="PTHR43537:SF51">
    <property type="entry name" value="HTH-TYPE TRANSCRIPTIONAL REGULATOR LGOR-RELATED"/>
    <property type="match status" value="1"/>
</dbReference>
<dbReference type="Proteomes" id="UP001595748">
    <property type="component" value="Unassembled WGS sequence"/>
</dbReference>
<proteinExistence type="predicted"/>
<dbReference type="Pfam" id="PF07729">
    <property type="entry name" value="FCD"/>
    <property type="match status" value="1"/>
</dbReference>
<reference evidence="6" key="1">
    <citation type="journal article" date="2019" name="Int. J. Syst. Evol. Microbiol.">
        <title>The Global Catalogue of Microorganisms (GCM) 10K type strain sequencing project: providing services to taxonomists for standard genome sequencing and annotation.</title>
        <authorList>
            <consortium name="The Broad Institute Genomics Platform"/>
            <consortium name="The Broad Institute Genome Sequencing Center for Infectious Disease"/>
            <person name="Wu L."/>
            <person name="Ma J."/>
        </authorList>
    </citation>
    <scope>NUCLEOTIDE SEQUENCE [LARGE SCALE GENOMIC DNA]</scope>
    <source>
        <strain evidence="6">CCTCC AB 2013263</strain>
    </source>
</reference>
<accession>A0ABV8A5M5</accession>
<dbReference type="EMBL" id="JBHRZF010000030">
    <property type="protein sequence ID" value="MFC3859826.1"/>
    <property type="molecule type" value="Genomic_DNA"/>
</dbReference>
<dbReference type="PANTHER" id="PTHR43537">
    <property type="entry name" value="TRANSCRIPTIONAL REGULATOR, GNTR FAMILY"/>
    <property type="match status" value="1"/>
</dbReference>
<protein>
    <submittedName>
        <fullName evidence="5">GntR family transcriptional regulator</fullName>
    </submittedName>
</protein>
<dbReference type="CDD" id="cd07377">
    <property type="entry name" value="WHTH_GntR"/>
    <property type="match status" value="1"/>
</dbReference>
<dbReference type="PROSITE" id="PS50949">
    <property type="entry name" value="HTH_GNTR"/>
    <property type="match status" value="1"/>
</dbReference>
<name>A0ABV8A5M5_9DEIO</name>
<sequence length="223" mass="25146">MFKEWWLLLQPVSNSRVVDVVRDRLRSAILAGELAPGTRLSVPELARKLGVSRSPVREAVLLLVGEGLAVEHTRRGVEVARLELADLLELYELRGVMESLAARQAAGRMSSTDLTALRGVLDAQGTAVFGDPRQFRELDARFHQIIVDSCGNTRLQRHAQLLVREMNLARPLLVDDLQHLSRSHEEHRAVERALRQRDGPAAEQAMREHLTRVLHTVRTHHQP</sequence>
<keyword evidence="6" id="KW-1185">Reference proteome</keyword>
<keyword evidence="1" id="KW-0805">Transcription regulation</keyword>
<dbReference type="Pfam" id="PF00392">
    <property type="entry name" value="GntR"/>
    <property type="match status" value="1"/>
</dbReference>
<dbReference type="InterPro" id="IPR011711">
    <property type="entry name" value="GntR_C"/>
</dbReference>
<feature type="domain" description="HTH gntR-type" evidence="4">
    <location>
        <begin position="15"/>
        <end position="82"/>
    </location>
</feature>
<dbReference type="InterPro" id="IPR000524">
    <property type="entry name" value="Tscrpt_reg_HTH_GntR"/>
</dbReference>
<dbReference type="RefSeq" id="WP_380075988.1">
    <property type="nucleotide sequence ID" value="NZ_JBHRZF010000030.1"/>
</dbReference>
<dbReference type="Gene3D" id="1.20.120.530">
    <property type="entry name" value="GntR ligand-binding domain-like"/>
    <property type="match status" value="1"/>
</dbReference>
<dbReference type="SUPFAM" id="SSF46785">
    <property type="entry name" value="Winged helix' DNA-binding domain"/>
    <property type="match status" value="1"/>
</dbReference>
<keyword evidence="3" id="KW-0804">Transcription</keyword>
<evidence type="ECO:0000256" key="3">
    <source>
        <dbReference type="ARBA" id="ARBA00023163"/>
    </source>
</evidence>
<dbReference type="InterPro" id="IPR008920">
    <property type="entry name" value="TF_FadR/GntR_C"/>
</dbReference>
<dbReference type="SMART" id="SM00345">
    <property type="entry name" value="HTH_GNTR"/>
    <property type="match status" value="1"/>
</dbReference>
<evidence type="ECO:0000313" key="6">
    <source>
        <dbReference type="Proteomes" id="UP001595748"/>
    </source>
</evidence>
<evidence type="ECO:0000313" key="5">
    <source>
        <dbReference type="EMBL" id="MFC3859826.1"/>
    </source>
</evidence>
<dbReference type="SUPFAM" id="SSF48008">
    <property type="entry name" value="GntR ligand-binding domain-like"/>
    <property type="match status" value="1"/>
</dbReference>
<dbReference type="InterPro" id="IPR036390">
    <property type="entry name" value="WH_DNA-bd_sf"/>
</dbReference>
<gene>
    <name evidence="5" type="ORF">ACFOPQ_03485</name>
</gene>
<dbReference type="InterPro" id="IPR036388">
    <property type="entry name" value="WH-like_DNA-bd_sf"/>
</dbReference>
<comment type="caution">
    <text evidence="5">The sequence shown here is derived from an EMBL/GenBank/DDBJ whole genome shotgun (WGS) entry which is preliminary data.</text>
</comment>
<evidence type="ECO:0000259" key="4">
    <source>
        <dbReference type="PROSITE" id="PS50949"/>
    </source>
</evidence>
<evidence type="ECO:0000256" key="1">
    <source>
        <dbReference type="ARBA" id="ARBA00023015"/>
    </source>
</evidence>
<keyword evidence="2" id="KW-0238">DNA-binding</keyword>
<evidence type="ECO:0000256" key="2">
    <source>
        <dbReference type="ARBA" id="ARBA00023125"/>
    </source>
</evidence>
<organism evidence="5 6">
    <name type="scientific">Deinococcus antarcticus</name>
    <dbReference type="NCBI Taxonomy" id="1298767"/>
    <lineage>
        <taxon>Bacteria</taxon>
        <taxon>Thermotogati</taxon>
        <taxon>Deinococcota</taxon>
        <taxon>Deinococci</taxon>
        <taxon>Deinococcales</taxon>
        <taxon>Deinococcaceae</taxon>
        <taxon>Deinococcus</taxon>
    </lineage>
</organism>
<dbReference type="Gene3D" id="1.10.10.10">
    <property type="entry name" value="Winged helix-like DNA-binding domain superfamily/Winged helix DNA-binding domain"/>
    <property type="match status" value="1"/>
</dbReference>
<dbReference type="SMART" id="SM00895">
    <property type="entry name" value="FCD"/>
    <property type="match status" value="1"/>
</dbReference>